<dbReference type="PROSITE" id="PS00108">
    <property type="entry name" value="PROTEIN_KINASE_ST"/>
    <property type="match status" value="1"/>
</dbReference>
<protein>
    <recommendedName>
        <fullName evidence="4">non-specific serine/threonine protein kinase</fullName>
        <ecNumber evidence="4">2.7.11.1</ecNumber>
    </recommendedName>
</protein>
<dbReference type="Gene3D" id="1.10.510.10">
    <property type="entry name" value="Transferase(Phosphotransferase) domain 1"/>
    <property type="match status" value="1"/>
</dbReference>
<keyword evidence="10" id="KW-0430">Lectin</keyword>
<keyword evidence="9 21" id="KW-0732">Signal</keyword>
<dbReference type="Gene3D" id="3.30.200.20">
    <property type="entry name" value="Phosphorylase Kinase, domain 1"/>
    <property type="match status" value="1"/>
</dbReference>
<dbReference type="Pfam" id="PF00069">
    <property type="entry name" value="Pkinase"/>
    <property type="match status" value="1"/>
</dbReference>
<keyword evidence="13 20" id="KW-0067">ATP-binding</keyword>
<dbReference type="Pfam" id="PF00139">
    <property type="entry name" value="Lectin_legB"/>
    <property type="match status" value="1"/>
</dbReference>
<evidence type="ECO:0000256" key="16">
    <source>
        <dbReference type="ARBA" id="ARBA00023170"/>
    </source>
</evidence>
<evidence type="ECO:0000256" key="12">
    <source>
        <dbReference type="ARBA" id="ARBA00022777"/>
    </source>
</evidence>
<keyword evidence="24" id="KW-1185">Reference proteome</keyword>
<feature type="domain" description="Protein kinase" evidence="22">
    <location>
        <begin position="341"/>
        <end position="624"/>
    </location>
</feature>
<dbReference type="EMBL" id="LR746266">
    <property type="protein sequence ID" value="CAA7393739.1"/>
    <property type="molecule type" value="Genomic_DNA"/>
</dbReference>
<evidence type="ECO:0000256" key="7">
    <source>
        <dbReference type="ARBA" id="ARBA00022679"/>
    </source>
</evidence>
<dbReference type="SMART" id="SM00220">
    <property type="entry name" value="S_TKc"/>
    <property type="match status" value="1"/>
</dbReference>
<evidence type="ECO:0000256" key="21">
    <source>
        <dbReference type="SAM" id="SignalP"/>
    </source>
</evidence>
<dbReference type="InterPro" id="IPR000719">
    <property type="entry name" value="Prot_kinase_dom"/>
</dbReference>
<keyword evidence="5" id="KW-1003">Cell membrane</keyword>
<keyword evidence="16" id="KW-0675">Receptor</keyword>
<keyword evidence="7" id="KW-0808">Transferase</keyword>
<dbReference type="GO" id="GO:1901001">
    <property type="term" value="P:negative regulation of response to salt stress"/>
    <property type="evidence" value="ECO:0007669"/>
    <property type="project" value="UniProtKB-ARBA"/>
</dbReference>
<dbReference type="SUPFAM" id="SSF56112">
    <property type="entry name" value="Protein kinase-like (PK-like)"/>
    <property type="match status" value="1"/>
</dbReference>
<evidence type="ECO:0000256" key="9">
    <source>
        <dbReference type="ARBA" id="ARBA00022729"/>
    </source>
</evidence>
<evidence type="ECO:0000256" key="18">
    <source>
        <dbReference type="ARBA" id="ARBA00048659"/>
    </source>
</evidence>
<evidence type="ECO:0000256" key="19">
    <source>
        <dbReference type="ARBA" id="ARBA00048977"/>
    </source>
</evidence>
<proteinExistence type="inferred from homology"/>
<dbReference type="InterPro" id="IPR017441">
    <property type="entry name" value="Protein_kinase_ATP_BS"/>
</dbReference>
<dbReference type="PROSITE" id="PS00307">
    <property type="entry name" value="LECTIN_LEGUME_BETA"/>
    <property type="match status" value="1"/>
</dbReference>
<dbReference type="InterPro" id="IPR011009">
    <property type="entry name" value="Kinase-like_dom_sf"/>
</dbReference>
<accession>A0A7I8K7T2</accession>
<dbReference type="InterPro" id="IPR019825">
    <property type="entry name" value="Lectin_legB_Mn/Ca_BS"/>
</dbReference>
<dbReference type="SUPFAM" id="SSF49899">
    <property type="entry name" value="Concanavalin A-like lectins/glucanases"/>
    <property type="match status" value="1"/>
</dbReference>
<evidence type="ECO:0000256" key="5">
    <source>
        <dbReference type="ARBA" id="ARBA00022475"/>
    </source>
</evidence>
<dbReference type="InterPro" id="IPR008271">
    <property type="entry name" value="Ser/Thr_kinase_AS"/>
</dbReference>
<dbReference type="Proteomes" id="UP000663760">
    <property type="component" value="Chromosome 3"/>
</dbReference>
<dbReference type="GO" id="GO:0005886">
    <property type="term" value="C:plasma membrane"/>
    <property type="evidence" value="ECO:0007669"/>
    <property type="project" value="UniProtKB-SubCell"/>
</dbReference>
<dbReference type="CDD" id="cd06899">
    <property type="entry name" value="lectin_legume_LecRK_Arcelin_ConA"/>
    <property type="match status" value="1"/>
</dbReference>
<dbReference type="InterPro" id="IPR001220">
    <property type="entry name" value="Legume_lectin_dom"/>
</dbReference>
<dbReference type="PANTHER" id="PTHR27007">
    <property type="match status" value="1"/>
</dbReference>
<evidence type="ECO:0000256" key="2">
    <source>
        <dbReference type="ARBA" id="ARBA00008536"/>
    </source>
</evidence>
<dbReference type="InterPro" id="IPR013320">
    <property type="entry name" value="ConA-like_dom_sf"/>
</dbReference>
<comment type="similarity">
    <text evidence="3">In the C-terminal section; belongs to the protein kinase superfamily. Ser/Thr protein kinase family.</text>
</comment>
<dbReference type="PROSITE" id="PS00107">
    <property type="entry name" value="PROTEIN_KINASE_ATP"/>
    <property type="match status" value="1"/>
</dbReference>
<dbReference type="OrthoDB" id="543442at2759"/>
<organism evidence="23 24">
    <name type="scientific">Spirodela intermedia</name>
    <name type="common">Intermediate duckweed</name>
    <dbReference type="NCBI Taxonomy" id="51605"/>
    <lineage>
        <taxon>Eukaryota</taxon>
        <taxon>Viridiplantae</taxon>
        <taxon>Streptophyta</taxon>
        <taxon>Embryophyta</taxon>
        <taxon>Tracheophyta</taxon>
        <taxon>Spermatophyta</taxon>
        <taxon>Magnoliopsida</taxon>
        <taxon>Liliopsida</taxon>
        <taxon>Araceae</taxon>
        <taxon>Lemnoideae</taxon>
        <taxon>Spirodela</taxon>
    </lineage>
</organism>
<comment type="catalytic activity">
    <reaction evidence="19">
        <text>L-seryl-[protein] + ATP = O-phospho-L-seryl-[protein] + ADP + H(+)</text>
        <dbReference type="Rhea" id="RHEA:17989"/>
        <dbReference type="Rhea" id="RHEA-COMP:9863"/>
        <dbReference type="Rhea" id="RHEA-COMP:11604"/>
        <dbReference type="ChEBI" id="CHEBI:15378"/>
        <dbReference type="ChEBI" id="CHEBI:29999"/>
        <dbReference type="ChEBI" id="CHEBI:30616"/>
        <dbReference type="ChEBI" id="CHEBI:83421"/>
        <dbReference type="ChEBI" id="CHEBI:456216"/>
        <dbReference type="EC" id="2.7.11.1"/>
    </reaction>
    <physiologicalReaction direction="left-to-right" evidence="19">
        <dbReference type="Rhea" id="RHEA:17990"/>
    </physiologicalReaction>
</comment>
<evidence type="ECO:0000256" key="11">
    <source>
        <dbReference type="ARBA" id="ARBA00022741"/>
    </source>
</evidence>
<feature type="chain" id="PRO_5029588007" description="non-specific serine/threonine protein kinase" evidence="21">
    <location>
        <begin position="19"/>
        <end position="656"/>
    </location>
</feature>
<keyword evidence="6" id="KW-0723">Serine/threonine-protein kinase</keyword>
<reference evidence="23" key="1">
    <citation type="submission" date="2020-02" db="EMBL/GenBank/DDBJ databases">
        <authorList>
            <person name="Scholz U."/>
            <person name="Mascher M."/>
            <person name="Fiebig A."/>
        </authorList>
    </citation>
    <scope>NUCLEOTIDE SEQUENCE</scope>
</reference>
<keyword evidence="11 20" id="KW-0547">Nucleotide-binding</keyword>
<name>A0A7I8K7T2_SPIIN</name>
<evidence type="ECO:0000256" key="14">
    <source>
        <dbReference type="ARBA" id="ARBA00022989"/>
    </source>
</evidence>
<feature type="signal peptide" evidence="21">
    <location>
        <begin position="1"/>
        <end position="18"/>
    </location>
</feature>
<keyword evidence="15" id="KW-0472">Membrane</keyword>
<dbReference type="GO" id="GO:0005524">
    <property type="term" value="F:ATP binding"/>
    <property type="evidence" value="ECO:0007669"/>
    <property type="project" value="UniProtKB-UniRule"/>
</dbReference>
<evidence type="ECO:0000256" key="20">
    <source>
        <dbReference type="PROSITE-ProRule" id="PRU10141"/>
    </source>
</evidence>
<evidence type="ECO:0000256" key="6">
    <source>
        <dbReference type="ARBA" id="ARBA00022527"/>
    </source>
</evidence>
<dbReference type="FunFam" id="2.60.120.200:FF:000051">
    <property type="entry name" value="L-type lectin-domain containing receptor kinase V.9"/>
    <property type="match status" value="1"/>
</dbReference>
<dbReference type="FunFam" id="1.10.510.10:FF:000517">
    <property type="entry name" value="Putative receptor kinase Lecrk"/>
    <property type="match status" value="1"/>
</dbReference>
<dbReference type="PROSITE" id="PS50011">
    <property type="entry name" value="PROTEIN_KINASE_DOM"/>
    <property type="match status" value="1"/>
</dbReference>
<evidence type="ECO:0000256" key="8">
    <source>
        <dbReference type="ARBA" id="ARBA00022692"/>
    </source>
</evidence>
<comment type="subcellular location">
    <subcellularLocation>
        <location evidence="1">Cell membrane</location>
        <topology evidence="1">Single-pass type I membrane protein</topology>
    </subcellularLocation>
</comment>
<dbReference type="FunFam" id="3.30.200.20:FF:000112">
    <property type="entry name" value="Lectin-domain containing receptor kinase A4.3"/>
    <property type="match status" value="1"/>
</dbReference>
<dbReference type="GO" id="GO:0030246">
    <property type="term" value="F:carbohydrate binding"/>
    <property type="evidence" value="ECO:0007669"/>
    <property type="project" value="UniProtKB-KW"/>
</dbReference>
<dbReference type="InterPro" id="IPR050528">
    <property type="entry name" value="L-type_Lectin-RKs"/>
</dbReference>
<evidence type="ECO:0000256" key="17">
    <source>
        <dbReference type="ARBA" id="ARBA00023180"/>
    </source>
</evidence>
<feature type="binding site" evidence="20">
    <location>
        <position position="371"/>
    </location>
    <ligand>
        <name>ATP</name>
        <dbReference type="ChEBI" id="CHEBI:30616"/>
    </ligand>
</feature>
<comment type="catalytic activity">
    <reaction evidence="18">
        <text>L-threonyl-[protein] + ATP = O-phospho-L-threonyl-[protein] + ADP + H(+)</text>
        <dbReference type="Rhea" id="RHEA:46608"/>
        <dbReference type="Rhea" id="RHEA-COMP:11060"/>
        <dbReference type="Rhea" id="RHEA-COMP:11605"/>
        <dbReference type="ChEBI" id="CHEBI:15378"/>
        <dbReference type="ChEBI" id="CHEBI:30013"/>
        <dbReference type="ChEBI" id="CHEBI:30616"/>
        <dbReference type="ChEBI" id="CHEBI:61977"/>
        <dbReference type="ChEBI" id="CHEBI:456216"/>
        <dbReference type="EC" id="2.7.11.1"/>
    </reaction>
    <physiologicalReaction direction="left-to-right" evidence="18">
        <dbReference type="Rhea" id="RHEA:46609"/>
    </physiologicalReaction>
</comment>
<dbReference type="EC" id="2.7.11.1" evidence="4"/>
<evidence type="ECO:0000256" key="13">
    <source>
        <dbReference type="ARBA" id="ARBA00022840"/>
    </source>
</evidence>
<evidence type="ECO:0000256" key="4">
    <source>
        <dbReference type="ARBA" id="ARBA00012513"/>
    </source>
</evidence>
<keyword evidence="17" id="KW-0325">Glycoprotein</keyword>
<dbReference type="CDD" id="cd14066">
    <property type="entry name" value="STKc_IRAK"/>
    <property type="match status" value="1"/>
</dbReference>
<evidence type="ECO:0000313" key="24">
    <source>
        <dbReference type="Proteomes" id="UP000663760"/>
    </source>
</evidence>
<keyword evidence="8" id="KW-0812">Transmembrane</keyword>
<keyword evidence="12" id="KW-0418">Kinase</keyword>
<evidence type="ECO:0000313" key="23">
    <source>
        <dbReference type="EMBL" id="CAA7393739.1"/>
    </source>
</evidence>
<gene>
    <name evidence="23" type="ORF">SI8410_03004454</name>
</gene>
<evidence type="ECO:0000256" key="3">
    <source>
        <dbReference type="ARBA" id="ARBA00010217"/>
    </source>
</evidence>
<evidence type="ECO:0000256" key="10">
    <source>
        <dbReference type="ARBA" id="ARBA00022734"/>
    </source>
</evidence>
<dbReference type="Gene3D" id="2.60.120.200">
    <property type="match status" value="1"/>
</dbReference>
<comment type="similarity">
    <text evidence="2">In the N-terminal section; belongs to the leguminous lectin family.</text>
</comment>
<evidence type="ECO:0000259" key="22">
    <source>
        <dbReference type="PROSITE" id="PS50011"/>
    </source>
</evidence>
<dbReference type="GO" id="GO:0004674">
    <property type="term" value="F:protein serine/threonine kinase activity"/>
    <property type="evidence" value="ECO:0007669"/>
    <property type="project" value="UniProtKB-KW"/>
</dbReference>
<keyword evidence="14" id="KW-1133">Transmembrane helix</keyword>
<dbReference type="AlphaFoldDB" id="A0A7I8K7T2"/>
<sequence length="656" mass="72244">MYAKVSFFCFLLLGLGSSDEEDAFTFNGFRGAKLSMDGVAEITDGGLLRLTNTTKLVASHAFRPSPVRFRASPTSGVFSFSSTFVFGIVAEDRELSGHGVAFVVSPSMDFRGAIGAHYMGLFNATSNGDRSNHVLAVELDTIFNPEFEDIDFNHAGIDINSLRSFNSTPAGYFAGDGVFRNLSLISGDPIQVWVEYDGLSLQLKVTLSPMGFPKPRVPLLSSTVNLSDVLREEMYVGFSSSSDPFLTSHYLLGWSFGVNGTAPALDLSRLPPLPRGGTEKSEKALRIWLPIATTLLVLSAAGAAVLVVRRRARFAELQEWEMERGPSRISYKDLFEATGGFSEKQLLGAGGFGTVYRGFLPGSKKEVAVKKVSHGSRQGMREFVAEIVSVGRIRHRNLVQLQGYCRRKGELLLAYSFMPNGSLDKLLFGPEGGRLKWAQRFRIIKGVASALLYLHEEWEQVIIHRDVKSGNVLLDGDMEAKLGDFGLARLYDHGTDPQMTRVVGTLGYLAPELIKTRRASKATDIFAFGVFLLEVVCGRKPLELHQPEEMIVLVDFVAENWRRGRILKVADPRMGDCAMEEVDLVLRLGLLCSDPLPGVRPNMRRVVQFLEGGGPLPDHESTFLNPIVQTLLENEAYDNHSRSFSSLTEILVSGGR</sequence>
<evidence type="ECO:0000256" key="15">
    <source>
        <dbReference type="ARBA" id="ARBA00023136"/>
    </source>
</evidence>
<evidence type="ECO:0000256" key="1">
    <source>
        <dbReference type="ARBA" id="ARBA00004251"/>
    </source>
</evidence>